<protein>
    <recommendedName>
        <fullName evidence="3">Short chain dehydrogenase</fullName>
    </recommendedName>
</protein>
<evidence type="ECO:0008006" key="3">
    <source>
        <dbReference type="Google" id="ProtNLM"/>
    </source>
</evidence>
<dbReference type="Gene3D" id="3.40.50.720">
    <property type="entry name" value="NAD(P)-binding Rossmann-like Domain"/>
    <property type="match status" value="1"/>
</dbReference>
<accession>A0A920C7K6</accession>
<dbReference type="SUPFAM" id="SSF51735">
    <property type="entry name" value="NAD(P)-binding Rossmann-fold domains"/>
    <property type="match status" value="1"/>
</dbReference>
<dbReference type="Pfam" id="PF00106">
    <property type="entry name" value="adh_short"/>
    <property type="match status" value="1"/>
</dbReference>
<evidence type="ECO:0000313" key="2">
    <source>
        <dbReference type="Proteomes" id="UP000679779"/>
    </source>
</evidence>
<dbReference type="AlphaFoldDB" id="A0A920C7K6"/>
<sequence>MKLQDKVAVITGAGSGMGKEMALLFGREGAKLVLADITQASLD</sequence>
<evidence type="ECO:0000313" key="1">
    <source>
        <dbReference type="EMBL" id="GIO29081.1"/>
    </source>
</evidence>
<dbReference type="InterPro" id="IPR036291">
    <property type="entry name" value="NAD(P)-bd_dom_sf"/>
</dbReference>
<dbReference type="Proteomes" id="UP000679779">
    <property type="component" value="Unassembled WGS sequence"/>
</dbReference>
<name>A0A920C7K6_9BACL</name>
<gene>
    <name evidence="1" type="ORF">J2TS6_02220</name>
</gene>
<dbReference type="EMBL" id="BORQ01000001">
    <property type="protein sequence ID" value="GIO29081.1"/>
    <property type="molecule type" value="Genomic_DNA"/>
</dbReference>
<proteinExistence type="predicted"/>
<keyword evidence="2" id="KW-1185">Reference proteome</keyword>
<organism evidence="1 2">
    <name type="scientific">Paenibacillus albilobatus</name>
    <dbReference type="NCBI Taxonomy" id="2716884"/>
    <lineage>
        <taxon>Bacteria</taxon>
        <taxon>Bacillati</taxon>
        <taxon>Bacillota</taxon>
        <taxon>Bacilli</taxon>
        <taxon>Bacillales</taxon>
        <taxon>Paenibacillaceae</taxon>
        <taxon>Paenibacillus</taxon>
    </lineage>
</organism>
<reference evidence="1" key="1">
    <citation type="submission" date="2021-03" db="EMBL/GenBank/DDBJ databases">
        <title>Antimicrobial resistance genes in bacteria isolated from Japanese honey, and their potential for conferring macrolide and lincosamide resistance in the American foulbrood pathogen Paenibacillus larvae.</title>
        <authorList>
            <person name="Okamoto M."/>
            <person name="Kumagai M."/>
            <person name="Kanamori H."/>
            <person name="Takamatsu D."/>
        </authorList>
    </citation>
    <scope>NUCLEOTIDE SEQUENCE</scope>
    <source>
        <strain evidence="1">J2TS6</strain>
    </source>
</reference>
<comment type="caution">
    <text evidence="1">The sequence shown here is derived from an EMBL/GenBank/DDBJ whole genome shotgun (WGS) entry which is preliminary data.</text>
</comment>
<dbReference type="InterPro" id="IPR002347">
    <property type="entry name" value="SDR_fam"/>
</dbReference>